<feature type="compositionally biased region" description="Low complexity" evidence="1">
    <location>
        <begin position="205"/>
        <end position="219"/>
    </location>
</feature>
<protein>
    <submittedName>
        <fullName evidence="2">Uncharacterized protein</fullName>
    </submittedName>
</protein>
<dbReference type="STRING" id="1408163.A0A0F4YJF4"/>
<reference evidence="2 3" key="1">
    <citation type="submission" date="2015-04" db="EMBL/GenBank/DDBJ databases">
        <authorList>
            <person name="Heijne W.H."/>
            <person name="Fedorova N.D."/>
            <person name="Nierman W.C."/>
            <person name="Vollebregt A.W."/>
            <person name="Zhao Z."/>
            <person name="Wu L."/>
            <person name="Kumar M."/>
            <person name="Stam H."/>
            <person name="van den Berg M.A."/>
            <person name="Pel H.J."/>
        </authorList>
    </citation>
    <scope>NUCLEOTIDE SEQUENCE [LARGE SCALE GENOMIC DNA]</scope>
    <source>
        <strain evidence="2 3">CBS 393.64</strain>
    </source>
</reference>
<evidence type="ECO:0000256" key="1">
    <source>
        <dbReference type="SAM" id="MobiDB-lite"/>
    </source>
</evidence>
<name>A0A0F4YJF4_RASE3</name>
<proteinExistence type="predicted"/>
<feature type="region of interest" description="Disordered" evidence="1">
    <location>
        <begin position="348"/>
        <end position="494"/>
    </location>
</feature>
<feature type="non-terminal residue" evidence="2">
    <location>
        <position position="1"/>
    </location>
</feature>
<feature type="region of interest" description="Disordered" evidence="1">
    <location>
        <begin position="184"/>
        <end position="237"/>
    </location>
</feature>
<feature type="compositionally biased region" description="Basic and acidic residues" evidence="1">
    <location>
        <begin position="436"/>
        <end position="456"/>
    </location>
</feature>
<feature type="compositionally biased region" description="Polar residues" evidence="1">
    <location>
        <begin position="189"/>
        <end position="204"/>
    </location>
</feature>
<feature type="compositionally biased region" description="Polar residues" evidence="1">
    <location>
        <begin position="409"/>
        <end position="423"/>
    </location>
</feature>
<dbReference type="Proteomes" id="UP000053958">
    <property type="component" value="Unassembled WGS sequence"/>
</dbReference>
<evidence type="ECO:0000313" key="3">
    <source>
        <dbReference type="Proteomes" id="UP000053958"/>
    </source>
</evidence>
<keyword evidence="3" id="KW-1185">Reference proteome</keyword>
<comment type="caution">
    <text evidence="2">The sequence shown here is derived from an EMBL/GenBank/DDBJ whole genome shotgun (WGS) entry which is preliminary data.</text>
</comment>
<feature type="compositionally biased region" description="Polar residues" evidence="1">
    <location>
        <begin position="362"/>
        <end position="377"/>
    </location>
</feature>
<feature type="region of interest" description="Disordered" evidence="1">
    <location>
        <begin position="53"/>
        <end position="105"/>
    </location>
</feature>
<sequence length="494" mass="53375">ETSSLERIDLADAFHSEVGHAFTTADDDVKATSPAAVINNYLCDLDEVPEEEEINTWHGTTEVGSRPSTSRSLNKEDSTPAVTTSDPPAKESRESASAVQGQASSCSEALMSPTVPQFYLNLDESPVSQAGDAKRRQSESKRTPGFEAFSHSWDEDIDYCYEHAAEANCDFDWHRNSMEIPTVAVADVSPTTPQTEKTDGNQPMSPRSLSRLRTSASAPGTPDLDPGSAQSVVTRSHEAVTPLSEGVTTVDPFAAQAQVSDHGDYFKQVDSDLLSAAMDKDMAQDAMYEEFLAAGEDSDRHFAFYPQSRSQSVDIPVSPRSSCSPISKYNSQESIILSRAASVVRKHRSSTSTASVPELVPSANSSRENTIRESTGSVEHAMFGPTADSVRQGLPSYHRQTRSLAPELGSSSNLRATRSSGSINAVDVPSPIASPVHDRTKSVSAVEHETAHRTQKGEGPPFAVRMQSAPLAQRRKSRASYSLFPASMTSSQRR</sequence>
<evidence type="ECO:0000313" key="2">
    <source>
        <dbReference type="EMBL" id="KKA18427.1"/>
    </source>
</evidence>
<dbReference type="RefSeq" id="XP_013325039.1">
    <property type="nucleotide sequence ID" value="XM_013469585.1"/>
</dbReference>
<dbReference type="EMBL" id="LASV01000456">
    <property type="protein sequence ID" value="KKA18427.1"/>
    <property type="molecule type" value="Genomic_DNA"/>
</dbReference>
<accession>A0A0F4YJF4</accession>
<dbReference type="AlphaFoldDB" id="A0A0F4YJF4"/>
<organism evidence="2 3">
    <name type="scientific">Rasamsonia emersonii (strain ATCC 16479 / CBS 393.64 / IMI 116815)</name>
    <dbReference type="NCBI Taxonomy" id="1408163"/>
    <lineage>
        <taxon>Eukaryota</taxon>
        <taxon>Fungi</taxon>
        <taxon>Dikarya</taxon>
        <taxon>Ascomycota</taxon>
        <taxon>Pezizomycotina</taxon>
        <taxon>Eurotiomycetes</taxon>
        <taxon>Eurotiomycetidae</taxon>
        <taxon>Eurotiales</taxon>
        <taxon>Trichocomaceae</taxon>
        <taxon>Rasamsonia</taxon>
    </lineage>
</organism>
<dbReference type="GeneID" id="25319886"/>
<dbReference type="OrthoDB" id="24581at2759"/>
<gene>
    <name evidence="2" type="ORF">T310_7615</name>
</gene>
<feature type="compositionally biased region" description="Polar residues" evidence="1">
    <location>
        <begin position="57"/>
        <end position="72"/>
    </location>
</feature>
<feature type="compositionally biased region" description="Polar residues" evidence="1">
    <location>
        <begin position="95"/>
        <end position="105"/>
    </location>
</feature>